<comment type="similarity">
    <text evidence="1">Belongs to the plant LTP family. B11E subfamily.</text>
</comment>
<dbReference type="SUPFAM" id="SSF47699">
    <property type="entry name" value="Bifunctional inhibitor/lipid-transfer protein/seed storage 2S albumin"/>
    <property type="match status" value="1"/>
</dbReference>
<gene>
    <name evidence="5" type="ORF">PVAP13_5KG486600</name>
</gene>
<evidence type="ECO:0000256" key="2">
    <source>
        <dbReference type="ARBA" id="ARBA00022448"/>
    </source>
</evidence>
<keyword evidence="6" id="KW-1185">Reference proteome</keyword>
<dbReference type="GO" id="GO:0008289">
    <property type="term" value="F:lipid binding"/>
    <property type="evidence" value="ECO:0007669"/>
    <property type="project" value="UniProtKB-KW"/>
</dbReference>
<proteinExistence type="inferred from homology"/>
<dbReference type="EMBL" id="CM029045">
    <property type="protein sequence ID" value="KAG2599926.1"/>
    <property type="molecule type" value="Genomic_DNA"/>
</dbReference>
<feature type="domain" description="Bifunctional inhibitor/plant lipid transfer protein/seed storage helical" evidence="4">
    <location>
        <begin position="73"/>
        <end position="138"/>
    </location>
</feature>
<evidence type="ECO:0000313" key="6">
    <source>
        <dbReference type="Proteomes" id="UP000823388"/>
    </source>
</evidence>
<sequence length="138" mass="14976">MRPQPALFKYQAPALSLSHTHKPFSNRCQPTAIVAKAMKVYALQLLLLVAVLAAPCTTVVSRASGGAGPPARCNPLALRPCAAAVIYGARPSGECCAKVRELEPCLCGYSRNPDLRRYINSREGRRVAAVCRVRRLRC</sequence>
<dbReference type="Gene3D" id="1.10.110.10">
    <property type="entry name" value="Plant lipid-transfer and hydrophobic proteins"/>
    <property type="match status" value="1"/>
</dbReference>
<reference evidence="5" key="1">
    <citation type="submission" date="2020-05" db="EMBL/GenBank/DDBJ databases">
        <title>WGS assembly of Panicum virgatum.</title>
        <authorList>
            <person name="Lovell J.T."/>
            <person name="Jenkins J."/>
            <person name="Shu S."/>
            <person name="Juenger T.E."/>
            <person name="Schmutz J."/>
        </authorList>
    </citation>
    <scope>NUCLEOTIDE SEQUENCE</scope>
    <source>
        <strain evidence="5">AP13</strain>
    </source>
</reference>
<dbReference type="CDD" id="cd01959">
    <property type="entry name" value="nsLTP2"/>
    <property type="match status" value="1"/>
</dbReference>
<dbReference type="InterPro" id="IPR036312">
    <property type="entry name" value="Bifun_inhib/LTP/seed_sf"/>
</dbReference>
<name>A0A8T0SUN2_PANVG</name>
<evidence type="ECO:0000313" key="5">
    <source>
        <dbReference type="EMBL" id="KAG2599926.1"/>
    </source>
</evidence>
<dbReference type="InterPro" id="IPR016140">
    <property type="entry name" value="Bifunc_inhib/LTP/seed_store"/>
</dbReference>
<dbReference type="InterPro" id="IPR033872">
    <property type="entry name" value="nsLTP2"/>
</dbReference>
<dbReference type="PANTHER" id="PTHR33214:SF3">
    <property type="entry name" value="OS01G0691100 PROTEIN"/>
    <property type="match status" value="1"/>
</dbReference>
<dbReference type="SMART" id="SM00499">
    <property type="entry name" value="AAI"/>
    <property type="match status" value="1"/>
</dbReference>
<comment type="caution">
    <text evidence="5">The sequence shown here is derived from an EMBL/GenBank/DDBJ whole genome shotgun (WGS) entry which is preliminary data.</text>
</comment>
<evidence type="ECO:0000256" key="1">
    <source>
        <dbReference type="ARBA" id="ARBA00009707"/>
    </source>
</evidence>
<accession>A0A8T0SUN2</accession>
<dbReference type="Pfam" id="PF00234">
    <property type="entry name" value="Tryp_alpha_amyl"/>
    <property type="match status" value="1"/>
</dbReference>
<dbReference type="GO" id="GO:0006869">
    <property type="term" value="P:lipid transport"/>
    <property type="evidence" value="ECO:0007669"/>
    <property type="project" value="InterPro"/>
</dbReference>
<dbReference type="Proteomes" id="UP000823388">
    <property type="component" value="Chromosome 5K"/>
</dbReference>
<evidence type="ECO:0000259" key="4">
    <source>
        <dbReference type="SMART" id="SM00499"/>
    </source>
</evidence>
<keyword evidence="3" id="KW-0446">Lipid-binding</keyword>
<dbReference type="PANTHER" id="PTHR33214">
    <property type="entry name" value="BIFUNCTIONAL INHIBITOR/LIPID-TRANSFER PROTEIN/SEED STORAGE 2S ALBUMIN SUPERFAMILY PROTEIN"/>
    <property type="match status" value="1"/>
</dbReference>
<keyword evidence="2" id="KW-0813">Transport</keyword>
<protein>
    <recommendedName>
        <fullName evidence="4">Bifunctional inhibitor/plant lipid transfer protein/seed storage helical domain-containing protein</fullName>
    </recommendedName>
</protein>
<dbReference type="AlphaFoldDB" id="A0A8T0SUN2"/>
<evidence type="ECO:0000256" key="3">
    <source>
        <dbReference type="ARBA" id="ARBA00023121"/>
    </source>
</evidence>
<organism evidence="5 6">
    <name type="scientific">Panicum virgatum</name>
    <name type="common">Blackwell switchgrass</name>
    <dbReference type="NCBI Taxonomy" id="38727"/>
    <lineage>
        <taxon>Eukaryota</taxon>
        <taxon>Viridiplantae</taxon>
        <taxon>Streptophyta</taxon>
        <taxon>Embryophyta</taxon>
        <taxon>Tracheophyta</taxon>
        <taxon>Spermatophyta</taxon>
        <taxon>Magnoliopsida</taxon>
        <taxon>Liliopsida</taxon>
        <taxon>Poales</taxon>
        <taxon>Poaceae</taxon>
        <taxon>PACMAD clade</taxon>
        <taxon>Panicoideae</taxon>
        <taxon>Panicodae</taxon>
        <taxon>Paniceae</taxon>
        <taxon>Panicinae</taxon>
        <taxon>Panicum</taxon>
        <taxon>Panicum sect. Hiantes</taxon>
    </lineage>
</organism>